<accession>A0A220VHC1</accession>
<gene>
    <name evidence="2" type="ORF">CF386_11785</name>
</gene>
<keyword evidence="1" id="KW-1133">Transmembrane helix</keyword>
<keyword evidence="1" id="KW-0472">Membrane</keyword>
<feature type="transmembrane region" description="Helical" evidence="1">
    <location>
        <begin position="48"/>
        <end position="69"/>
    </location>
</feature>
<evidence type="ECO:0000256" key="1">
    <source>
        <dbReference type="SAM" id="Phobius"/>
    </source>
</evidence>
<dbReference type="Proteomes" id="UP000242175">
    <property type="component" value="Chromosome small"/>
</dbReference>
<proteinExistence type="predicted"/>
<keyword evidence="1" id="KW-0812">Transmembrane</keyword>
<dbReference type="EMBL" id="CP022356">
    <property type="protein sequence ID" value="ASK79719.1"/>
    <property type="molecule type" value="Genomic_DNA"/>
</dbReference>
<evidence type="ECO:0000313" key="2">
    <source>
        <dbReference type="EMBL" id="ASK79719.1"/>
    </source>
</evidence>
<dbReference type="KEGG" id="pmai:CF386_11785"/>
<reference evidence="2 3" key="1">
    <citation type="journal article" date="2016" name="Int. J. Syst. Evol. Microbiol.">
        <title>Paraphotobacterium marinum gen. nov., sp. nov., a member of the family Vibrionaceae, isolated from surface seawater.</title>
        <authorList>
            <person name="Huang Z."/>
            <person name="Dong C."/>
            <person name="Shao Z."/>
        </authorList>
    </citation>
    <scope>NUCLEOTIDE SEQUENCE [LARGE SCALE GENOMIC DNA]</scope>
    <source>
        <strain evidence="2 3">NSCS20N07D</strain>
    </source>
</reference>
<name>A0A220VHC1_9GAMM</name>
<evidence type="ECO:0000313" key="3">
    <source>
        <dbReference type="Proteomes" id="UP000242175"/>
    </source>
</evidence>
<sequence>MTWHRINLNKIEKTLQKCFFIHYKIIFIHNKTILELLLIKLEFIMKNMFISLIACLGFSFSVIASDFTLQQDSFNSKDFSNIQNSMDEQNPNNISNFLVHNKRGGDLFQGRYGNRR</sequence>
<organism evidence="2 3">
    <name type="scientific">Paraphotobacterium marinum</name>
    <dbReference type="NCBI Taxonomy" id="1755811"/>
    <lineage>
        <taxon>Bacteria</taxon>
        <taxon>Pseudomonadati</taxon>
        <taxon>Pseudomonadota</taxon>
        <taxon>Gammaproteobacteria</taxon>
        <taxon>Vibrionales</taxon>
        <taxon>Vibrionaceae</taxon>
        <taxon>Paraphotobacterium</taxon>
    </lineage>
</organism>
<keyword evidence="3" id="KW-1185">Reference proteome</keyword>
<dbReference type="AlphaFoldDB" id="A0A220VHC1"/>
<protein>
    <submittedName>
        <fullName evidence="2">Uncharacterized protein</fullName>
    </submittedName>
</protein>